<accession>A0A8T2R874</accession>
<gene>
    <name evidence="2" type="ORF">KP509_29G052300</name>
</gene>
<evidence type="ECO:0000256" key="1">
    <source>
        <dbReference type="SAM" id="MobiDB-lite"/>
    </source>
</evidence>
<sequence>MAEPAGINTLSKPPAPAQLATTLPIPPTPRTPQQSLSTSPASTTEPASTKTLSMRGRKRHKCMVCGNIARSRCPFFSCKGCCVKAGNACHIHVLKASPSDENVQGSAAAQGSIAPAVVKHPYDNLRLRTLRPPGIITRKEAGTINSWRFRKLRSFMEGISAYEDDAFDRYMQNNLLLDELFNVSDSDTRYREQPLPLGTCSTYERSEGEIDTAMVSAILRARQRMSFKKREAHRQRLRRTIDRSLQKLLLKGEETDDFTENDEIYLGGFSARRELKRMKVQSAEGKERLRRMEVFASLLEKLKVVENQEDFDSCLKTYDENFACYGTDGSRKISEVLQFEGHAPAIKDTGKAGAHSTNAALNAFFKARLDSHGVRKEIWNANVSMHAIDSSSCILETL</sequence>
<organism evidence="2 3">
    <name type="scientific">Ceratopteris richardii</name>
    <name type="common">Triangle waterfern</name>
    <dbReference type="NCBI Taxonomy" id="49495"/>
    <lineage>
        <taxon>Eukaryota</taxon>
        <taxon>Viridiplantae</taxon>
        <taxon>Streptophyta</taxon>
        <taxon>Embryophyta</taxon>
        <taxon>Tracheophyta</taxon>
        <taxon>Polypodiopsida</taxon>
        <taxon>Polypodiidae</taxon>
        <taxon>Polypodiales</taxon>
        <taxon>Pteridineae</taxon>
        <taxon>Pteridaceae</taxon>
        <taxon>Parkerioideae</taxon>
        <taxon>Ceratopteris</taxon>
    </lineage>
</organism>
<feature type="compositionally biased region" description="Low complexity" evidence="1">
    <location>
        <begin position="31"/>
        <end position="51"/>
    </location>
</feature>
<reference evidence="2" key="1">
    <citation type="submission" date="2021-08" db="EMBL/GenBank/DDBJ databases">
        <title>WGS assembly of Ceratopteris richardii.</title>
        <authorList>
            <person name="Marchant D.B."/>
            <person name="Chen G."/>
            <person name="Jenkins J."/>
            <person name="Shu S."/>
            <person name="Leebens-Mack J."/>
            <person name="Grimwood J."/>
            <person name="Schmutz J."/>
            <person name="Soltis P."/>
            <person name="Soltis D."/>
            <person name="Chen Z.-H."/>
        </authorList>
    </citation>
    <scope>NUCLEOTIDE SEQUENCE</scope>
    <source>
        <strain evidence="2">Whitten #5841</strain>
        <tissue evidence="2">Leaf</tissue>
    </source>
</reference>
<dbReference type="Proteomes" id="UP000825935">
    <property type="component" value="Chromosome 29"/>
</dbReference>
<dbReference type="PANTHER" id="PTHR35696:SF1">
    <property type="entry name" value="ELECTRON CARRIER_IRON ION-BINDING PROTEIN"/>
    <property type="match status" value="1"/>
</dbReference>
<feature type="region of interest" description="Disordered" evidence="1">
    <location>
        <begin position="1"/>
        <end position="54"/>
    </location>
</feature>
<proteinExistence type="predicted"/>
<name>A0A8T2R874_CERRI</name>
<dbReference type="OMA" id="MENNNEM"/>
<dbReference type="AlphaFoldDB" id="A0A8T2R874"/>
<dbReference type="PANTHER" id="PTHR35696">
    <property type="entry name" value="ELECTRON CARRIER/IRON ION-BINDING PROTEIN"/>
    <property type="match status" value="1"/>
</dbReference>
<comment type="caution">
    <text evidence="2">The sequence shown here is derived from an EMBL/GenBank/DDBJ whole genome shotgun (WGS) entry which is preliminary data.</text>
</comment>
<evidence type="ECO:0000313" key="3">
    <source>
        <dbReference type="Proteomes" id="UP000825935"/>
    </source>
</evidence>
<evidence type="ECO:0000313" key="2">
    <source>
        <dbReference type="EMBL" id="KAH7292117.1"/>
    </source>
</evidence>
<dbReference type="OrthoDB" id="1915989at2759"/>
<protein>
    <submittedName>
        <fullName evidence="2">Uncharacterized protein</fullName>
    </submittedName>
</protein>
<dbReference type="EMBL" id="CM035434">
    <property type="protein sequence ID" value="KAH7292117.1"/>
    <property type="molecule type" value="Genomic_DNA"/>
</dbReference>
<keyword evidence="3" id="KW-1185">Reference proteome</keyword>